<dbReference type="EMBL" id="MU070084">
    <property type="protein sequence ID" value="KAF5830041.1"/>
    <property type="molecule type" value="Genomic_DNA"/>
</dbReference>
<organism evidence="1 2">
    <name type="scientific">Dunaliella salina</name>
    <name type="common">Green alga</name>
    <name type="synonym">Protococcus salinus</name>
    <dbReference type="NCBI Taxonomy" id="3046"/>
    <lineage>
        <taxon>Eukaryota</taxon>
        <taxon>Viridiplantae</taxon>
        <taxon>Chlorophyta</taxon>
        <taxon>core chlorophytes</taxon>
        <taxon>Chlorophyceae</taxon>
        <taxon>CS clade</taxon>
        <taxon>Chlamydomonadales</taxon>
        <taxon>Dunaliellaceae</taxon>
        <taxon>Dunaliella</taxon>
    </lineage>
</organism>
<name>A0ABQ7G602_DUNSA</name>
<comment type="caution">
    <text evidence="1">The sequence shown here is derived from an EMBL/GenBank/DDBJ whole genome shotgun (WGS) entry which is preliminary data.</text>
</comment>
<reference evidence="1" key="1">
    <citation type="submission" date="2017-08" db="EMBL/GenBank/DDBJ databases">
        <authorList>
            <person name="Polle J.E."/>
            <person name="Barry K."/>
            <person name="Cushman J."/>
            <person name="Schmutz J."/>
            <person name="Tran D."/>
            <person name="Hathwaick L.T."/>
            <person name="Yim W.C."/>
            <person name="Jenkins J."/>
            <person name="Mckie-Krisberg Z.M."/>
            <person name="Prochnik S."/>
            <person name="Lindquist E."/>
            <person name="Dockter R.B."/>
            <person name="Adam C."/>
            <person name="Molina H."/>
            <person name="Bunkerborg J."/>
            <person name="Jin E."/>
            <person name="Buchheim M."/>
            <person name="Magnuson J."/>
        </authorList>
    </citation>
    <scope>NUCLEOTIDE SEQUENCE</scope>
    <source>
        <strain evidence="1">CCAP 19/18</strain>
    </source>
</reference>
<dbReference type="PANTHER" id="PTHR48174">
    <property type="entry name" value="DUF946 FAMILY PROTEIN"/>
    <property type="match status" value="1"/>
</dbReference>
<sequence>MISYSYEELGLTRERFERLVIDHVPIFHLDKKEKYGPCSVEWFLERASLVERGKDGPASVFLPRGQVRQEQLLDMQLRHSTSNQKKRLALWLDDKDIAGPNPVFMDDVPVYVHVKAICWPDGVPEALEMNYMTLFAFNGAYPLFGLPCLLAGAHQGDWEHCTVRLRLQDLALMGVWYNSHRNLEGEWRACKDVQRDPSGRILSFVARNGHGMYPQPGIVFRIFCAANDFTSAHGRVWRPKRVVRMCGIHGTRIPACTSRGCGLPNPPCNTSEPYYSRGAQSEADCPVLVEDFSLWQRWNGSWGTSHNPPRQSWFNNPEPLVSRTFCQRLICPLAKGVDTLIPLEKEQHQKRQGATCNRSMGNNAALQLVSKDAGRGQAYDTMVIARPLDPGWNNASPGGVVAGPPLPAPPMER</sequence>
<dbReference type="Proteomes" id="UP000815325">
    <property type="component" value="Unassembled WGS sequence"/>
</dbReference>
<accession>A0ABQ7G602</accession>
<evidence type="ECO:0000313" key="1">
    <source>
        <dbReference type="EMBL" id="KAF5830041.1"/>
    </source>
</evidence>
<dbReference type="InterPro" id="IPR009291">
    <property type="entry name" value="Vps62"/>
</dbReference>
<keyword evidence="2" id="KW-1185">Reference proteome</keyword>
<gene>
    <name evidence="1" type="ORF">DUNSADRAFT_15082</name>
</gene>
<dbReference type="PANTHER" id="PTHR48174:SF5">
    <property type="entry name" value="VACUOLAR PROTEIN SORTING-ASSOCIATED PROTEIN 62"/>
    <property type="match status" value="1"/>
</dbReference>
<evidence type="ECO:0000313" key="2">
    <source>
        <dbReference type="Proteomes" id="UP000815325"/>
    </source>
</evidence>
<dbReference type="Pfam" id="PF06101">
    <property type="entry name" value="Vps62"/>
    <property type="match status" value="1"/>
</dbReference>
<proteinExistence type="predicted"/>
<protein>
    <submittedName>
        <fullName evidence="1">Uncharacterized protein</fullName>
    </submittedName>
</protein>